<dbReference type="EMBL" id="JACDXJ010000002">
    <property type="protein sequence ID" value="MBA1159055.1"/>
    <property type="molecule type" value="Genomic_DNA"/>
</dbReference>
<keyword evidence="3" id="KW-1185">Reference proteome</keyword>
<dbReference type="GO" id="GO:0005737">
    <property type="term" value="C:cytoplasm"/>
    <property type="evidence" value="ECO:0007669"/>
    <property type="project" value="TreeGrafter"/>
</dbReference>
<organism evidence="2 3">
    <name type="scientific">Microvirga mediterraneensis</name>
    <dbReference type="NCBI Taxonomy" id="2754695"/>
    <lineage>
        <taxon>Bacteria</taxon>
        <taxon>Pseudomonadati</taxon>
        <taxon>Pseudomonadota</taxon>
        <taxon>Alphaproteobacteria</taxon>
        <taxon>Hyphomicrobiales</taxon>
        <taxon>Methylobacteriaceae</taxon>
        <taxon>Microvirga</taxon>
    </lineage>
</organism>
<evidence type="ECO:0000313" key="3">
    <source>
        <dbReference type="Proteomes" id="UP000572984"/>
    </source>
</evidence>
<dbReference type="Gene3D" id="3.40.50.1360">
    <property type="match status" value="1"/>
</dbReference>
<comment type="caution">
    <text evidence="2">The sequence shown here is derived from an EMBL/GenBank/DDBJ whole genome shotgun (WGS) entry which is preliminary data.</text>
</comment>
<dbReference type="Pfam" id="PF01182">
    <property type="entry name" value="Glucosamine_iso"/>
    <property type="match status" value="1"/>
</dbReference>
<dbReference type="InterPro" id="IPR006148">
    <property type="entry name" value="Glc/Gal-6P_isomerase"/>
</dbReference>
<protein>
    <submittedName>
        <fullName evidence="2">6-phosphogluconolactonase</fullName>
    </submittedName>
</protein>
<dbReference type="GO" id="GO:0005975">
    <property type="term" value="P:carbohydrate metabolic process"/>
    <property type="evidence" value="ECO:0007669"/>
    <property type="project" value="InterPro"/>
</dbReference>
<name>A0A838BW13_9HYPH</name>
<evidence type="ECO:0000259" key="1">
    <source>
        <dbReference type="Pfam" id="PF01182"/>
    </source>
</evidence>
<dbReference type="GO" id="GO:0006043">
    <property type="term" value="P:glucosamine catabolic process"/>
    <property type="evidence" value="ECO:0007669"/>
    <property type="project" value="TreeGrafter"/>
</dbReference>
<dbReference type="AlphaFoldDB" id="A0A838BW13"/>
<dbReference type="InterPro" id="IPR004547">
    <property type="entry name" value="Glucosamine6P_isomerase"/>
</dbReference>
<dbReference type="InterPro" id="IPR037171">
    <property type="entry name" value="NagB/RpiA_transferase-like"/>
</dbReference>
<dbReference type="GO" id="GO:0042802">
    <property type="term" value="F:identical protein binding"/>
    <property type="evidence" value="ECO:0007669"/>
    <property type="project" value="TreeGrafter"/>
</dbReference>
<dbReference type="GO" id="GO:0006046">
    <property type="term" value="P:N-acetylglucosamine catabolic process"/>
    <property type="evidence" value="ECO:0007669"/>
    <property type="project" value="TreeGrafter"/>
</dbReference>
<reference evidence="2 3" key="1">
    <citation type="submission" date="2020-07" db="EMBL/GenBank/DDBJ databases">
        <title>Draft genome and description of Microvirga mediterraneensis Marseille-Q2068 sp. nov.</title>
        <authorList>
            <person name="Boxberger M."/>
        </authorList>
    </citation>
    <scope>NUCLEOTIDE SEQUENCE [LARGE SCALE GENOMIC DNA]</scope>
    <source>
        <strain evidence="2 3">Marseille-Q2068</strain>
    </source>
</reference>
<proteinExistence type="predicted"/>
<evidence type="ECO:0000313" key="2">
    <source>
        <dbReference type="EMBL" id="MBA1159055.1"/>
    </source>
</evidence>
<sequence>MGAASASAIAAELRERLSRQSQVRMIFAAAPSQAETLRRLREERTIEWDRVTAFHMDEYIGLPADAPQRFAHWLDEALFAHLPFAAVHHIVPEPDPTTAAETYAARLAEAPIDLVCLGIGVNGHIAFNDPPVADFHDPLDVKIVALDETCRQQQVDDQCFARYDDVPEKALTLTIPRLLRADRLFCIVPGLVKRDAVRRTLYGPVATTCPASILRQQAHCTLYLDAESDPDAER</sequence>
<dbReference type="Proteomes" id="UP000572984">
    <property type="component" value="Unassembled WGS sequence"/>
</dbReference>
<feature type="domain" description="Glucosamine/galactosamine-6-phosphate isomerase" evidence="1">
    <location>
        <begin position="4"/>
        <end position="218"/>
    </location>
</feature>
<dbReference type="PANTHER" id="PTHR11280">
    <property type="entry name" value="GLUCOSAMINE-6-PHOSPHATE ISOMERASE"/>
    <property type="match status" value="1"/>
</dbReference>
<dbReference type="CDD" id="cd01399">
    <property type="entry name" value="GlcN6P_deaminase"/>
    <property type="match status" value="1"/>
</dbReference>
<dbReference type="GO" id="GO:0019262">
    <property type="term" value="P:N-acetylneuraminate catabolic process"/>
    <property type="evidence" value="ECO:0007669"/>
    <property type="project" value="TreeGrafter"/>
</dbReference>
<dbReference type="PANTHER" id="PTHR11280:SF6">
    <property type="entry name" value="GLUCOSAMINE-6-PHOSPHATE ISOMERASE NAGB"/>
    <property type="match status" value="1"/>
</dbReference>
<dbReference type="SUPFAM" id="SSF100950">
    <property type="entry name" value="NagB/RpiA/CoA transferase-like"/>
    <property type="match status" value="1"/>
</dbReference>
<accession>A0A838BW13</accession>
<gene>
    <name evidence="2" type="ORF">H0S73_23470</name>
</gene>
<dbReference type="GO" id="GO:0004342">
    <property type="term" value="F:glucosamine-6-phosphate deaminase activity"/>
    <property type="evidence" value="ECO:0007669"/>
    <property type="project" value="InterPro"/>
</dbReference>